<dbReference type="GO" id="GO:1901135">
    <property type="term" value="P:carbohydrate derivative metabolic process"/>
    <property type="evidence" value="ECO:0007669"/>
    <property type="project" value="InterPro"/>
</dbReference>
<evidence type="ECO:0000313" key="2">
    <source>
        <dbReference type="Proteomes" id="UP000240542"/>
    </source>
</evidence>
<evidence type="ECO:0000313" key="1">
    <source>
        <dbReference type="EMBL" id="PSK86557.1"/>
    </source>
</evidence>
<organism evidence="1 2">
    <name type="scientific">Murinocardiopsis flavida</name>
    <dbReference type="NCBI Taxonomy" id="645275"/>
    <lineage>
        <taxon>Bacteria</taxon>
        <taxon>Bacillati</taxon>
        <taxon>Actinomycetota</taxon>
        <taxon>Actinomycetes</taxon>
        <taxon>Streptosporangiales</taxon>
        <taxon>Nocardiopsidaceae</taxon>
        <taxon>Murinocardiopsis</taxon>
    </lineage>
</organism>
<comment type="caution">
    <text evidence="1">The sequence shown here is derived from an EMBL/GenBank/DDBJ whole genome shotgun (WGS) entry which is preliminary data.</text>
</comment>
<name>A0A2P8CNK9_9ACTN</name>
<dbReference type="EMBL" id="PYGA01000034">
    <property type="protein sequence ID" value="PSK86557.1"/>
    <property type="molecule type" value="Genomic_DNA"/>
</dbReference>
<dbReference type="Proteomes" id="UP000240542">
    <property type="component" value="Unassembled WGS sequence"/>
</dbReference>
<evidence type="ECO:0008006" key="3">
    <source>
        <dbReference type="Google" id="ProtNLM"/>
    </source>
</evidence>
<dbReference type="RefSeq" id="WP_106586714.1">
    <property type="nucleotide sequence ID" value="NZ_PYGA01000034.1"/>
</dbReference>
<sequence length="327" mass="34018">MTAQHLADELAAKPEALTRLADGLARRDPYAALPALVDDEPAAVLLLGTAAARYACEAAASRLRLAGIGAVAEYASAADSVPAGPDTLVVAVAVGAGQRELCTALDHYVERSAIIVLAEDPDAPAARYADVLVPLRAGPEHSGLACRGYQHALALLLLLADWLGAPRTATGPNLVATLRRAANACADLLERCPVWLPETAELLGSGSVHAVAPAERLASARQAALAVRQGPVRAAYAVETGEWAHTDRYLAAIEDYNALLFTGSHYDDRFAAQLTELQGRFVAVGGEVEGAAAVIRYLGDGDPDVALLTEPLIAELLAARWWAAGGG</sequence>
<keyword evidence="2" id="KW-1185">Reference proteome</keyword>
<gene>
    <name evidence="1" type="ORF">CLV63_13444</name>
</gene>
<reference evidence="1 2" key="1">
    <citation type="submission" date="2018-03" db="EMBL/GenBank/DDBJ databases">
        <title>Genomic Encyclopedia of Archaeal and Bacterial Type Strains, Phase II (KMG-II): from individual species to whole genera.</title>
        <authorList>
            <person name="Goeker M."/>
        </authorList>
    </citation>
    <scope>NUCLEOTIDE SEQUENCE [LARGE SCALE GENOMIC DNA]</scope>
    <source>
        <strain evidence="1 2">DSM 45312</strain>
    </source>
</reference>
<accession>A0A2P8CNK9</accession>
<protein>
    <recommendedName>
        <fullName evidence="3">SIS domain-containing protein</fullName>
    </recommendedName>
</protein>
<dbReference type="AlphaFoldDB" id="A0A2P8CNK9"/>
<dbReference type="GO" id="GO:0097367">
    <property type="term" value="F:carbohydrate derivative binding"/>
    <property type="evidence" value="ECO:0007669"/>
    <property type="project" value="InterPro"/>
</dbReference>
<dbReference type="InterPro" id="IPR046348">
    <property type="entry name" value="SIS_dom_sf"/>
</dbReference>
<proteinExistence type="predicted"/>
<dbReference type="Gene3D" id="3.40.50.10490">
    <property type="entry name" value="Glucose-6-phosphate isomerase like protein, domain 1"/>
    <property type="match status" value="1"/>
</dbReference>
<dbReference type="SUPFAM" id="SSF53697">
    <property type="entry name" value="SIS domain"/>
    <property type="match status" value="1"/>
</dbReference>
<dbReference type="OrthoDB" id="3285577at2"/>